<feature type="domain" description="AB hydrolase-1" evidence="1">
    <location>
        <begin position="72"/>
        <end position="357"/>
    </location>
</feature>
<sequence>MMDPTEYFSIFPPAEMDPKVIKRNLYTRRTHILHASVPKSGDVSIRRDLSSRLRLAVHEYNVTGANESGYTIILTHGTSFNKFFWELVIDYLLLTPGVKPTVKRLIAIDAANHGDSAVLNREVLPTKACWPDDSRDILHTLEHFNVQQPVIGIGHSFGGGSMCHAAMMQPDAFVATIFIEPILFQMKEQTEALAKKTLKRRDRWESKAALTSAFERSFEDWDKRQLGVFLEQGVIPLDEHNMSSGWTLKTPKEQEAVCLTILTLGSPVSRAVADQHILLGYVSCGAASTNLASIARVQAKAPFHLGLGQLCYGGGLQAPAYANSAENRQLVERMVHHPSTTRVVAGAGHLIPMTHPESLSSIIASILQQTATGFQTEIPQRFRL</sequence>
<reference evidence="2" key="1">
    <citation type="submission" date="2023-06" db="EMBL/GenBank/DDBJ databases">
        <authorList>
            <person name="Noh H."/>
        </authorList>
    </citation>
    <scope>NUCLEOTIDE SEQUENCE</scope>
    <source>
        <strain evidence="2">DUCC20226</strain>
    </source>
</reference>
<dbReference type="InterPro" id="IPR000073">
    <property type="entry name" value="AB_hydrolase_1"/>
</dbReference>
<dbReference type="Pfam" id="PF12697">
    <property type="entry name" value="Abhydrolase_6"/>
    <property type="match status" value="1"/>
</dbReference>
<dbReference type="Proteomes" id="UP001265746">
    <property type="component" value="Unassembled WGS sequence"/>
</dbReference>
<name>A0AAD9VWN7_PHOAM</name>
<keyword evidence="3" id="KW-1185">Reference proteome</keyword>
<proteinExistence type="predicted"/>
<protein>
    <recommendedName>
        <fullName evidence="1">AB hydrolase-1 domain-containing protein</fullName>
    </recommendedName>
</protein>
<organism evidence="2 3">
    <name type="scientific">Phomopsis amygdali</name>
    <name type="common">Fusicoccum amygdali</name>
    <dbReference type="NCBI Taxonomy" id="1214568"/>
    <lineage>
        <taxon>Eukaryota</taxon>
        <taxon>Fungi</taxon>
        <taxon>Dikarya</taxon>
        <taxon>Ascomycota</taxon>
        <taxon>Pezizomycotina</taxon>
        <taxon>Sordariomycetes</taxon>
        <taxon>Sordariomycetidae</taxon>
        <taxon>Diaporthales</taxon>
        <taxon>Diaporthaceae</taxon>
        <taxon>Diaporthe</taxon>
    </lineage>
</organism>
<evidence type="ECO:0000259" key="1">
    <source>
        <dbReference type="Pfam" id="PF12697"/>
    </source>
</evidence>
<gene>
    <name evidence="2" type="ORF">N8I77_013687</name>
</gene>
<dbReference type="InterPro" id="IPR029058">
    <property type="entry name" value="AB_hydrolase_fold"/>
</dbReference>
<comment type="caution">
    <text evidence="2">The sequence shown here is derived from an EMBL/GenBank/DDBJ whole genome shotgun (WGS) entry which is preliminary data.</text>
</comment>
<evidence type="ECO:0000313" key="3">
    <source>
        <dbReference type="Proteomes" id="UP001265746"/>
    </source>
</evidence>
<evidence type="ECO:0000313" key="2">
    <source>
        <dbReference type="EMBL" id="KAK2595898.1"/>
    </source>
</evidence>
<dbReference type="Gene3D" id="3.40.50.1820">
    <property type="entry name" value="alpha/beta hydrolase"/>
    <property type="match status" value="1"/>
</dbReference>
<dbReference type="EMBL" id="JAUJFL010000013">
    <property type="protein sequence ID" value="KAK2595898.1"/>
    <property type="molecule type" value="Genomic_DNA"/>
</dbReference>
<dbReference type="PANTHER" id="PTHR43798">
    <property type="entry name" value="MONOACYLGLYCEROL LIPASE"/>
    <property type="match status" value="1"/>
</dbReference>
<accession>A0AAD9VWN7</accession>
<dbReference type="InterPro" id="IPR050266">
    <property type="entry name" value="AB_hydrolase_sf"/>
</dbReference>
<dbReference type="SUPFAM" id="SSF53474">
    <property type="entry name" value="alpha/beta-Hydrolases"/>
    <property type="match status" value="1"/>
</dbReference>
<dbReference type="AlphaFoldDB" id="A0AAD9VWN7"/>